<sequence length="74" mass="7839">MAPFSGIRSIPRRWRIALSSSSGLSYEDGVAIPVLALLASHSPLEAKDSLTFAEPRSQRPPIQPVDVTAAPALA</sequence>
<dbReference type="Proteomes" id="UP000507954">
    <property type="component" value="Unassembled WGS sequence"/>
</dbReference>
<reference evidence="2" key="1">
    <citation type="submission" date="2019-06" db="EMBL/GenBank/DDBJ databases">
        <authorList>
            <person name="Le Quere A."/>
            <person name="Colella S."/>
        </authorList>
    </citation>
    <scope>NUCLEOTIDE SEQUENCE</scope>
    <source>
        <strain evidence="2">EmedicaeMD41</strain>
    </source>
</reference>
<name>A0A508WRU2_9HYPH</name>
<accession>A0A508WRU2</accession>
<organism evidence="2">
    <name type="scientific">Sinorhizobium medicae</name>
    <dbReference type="NCBI Taxonomy" id="110321"/>
    <lineage>
        <taxon>Bacteria</taxon>
        <taxon>Pseudomonadati</taxon>
        <taxon>Pseudomonadota</taxon>
        <taxon>Alphaproteobacteria</taxon>
        <taxon>Hyphomicrobiales</taxon>
        <taxon>Rhizobiaceae</taxon>
        <taxon>Sinorhizobium/Ensifer group</taxon>
        <taxon>Sinorhizobium</taxon>
    </lineage>
</organism>
<dbReference type="EMBL" id="CABFNB010000041">
    <property type="protein sequence ID" value="VTZ60192.1"/>
    <property type="molecule type" value="Genomic_DNA"/>
</dbReference>
<evidence type="ECO:0000313" key="2">
    <source>
        <dbReference type="EMBL" id="VTZ60192.1"/>
    </source>
</evidence>
<feature type="region of interest" description="Disordered" evidence="1">
    <location>
        <begin position="51"/>
        <end position="74"/>
    </location>
</feature>
<evidence type="ECO:0000256" key="1">
    <source>
        <dbReference type="SAM" id="MobiDB-lite"/>
    </source>
</evidence>
<protein>
    <submittedName>
        <fullName evidence="2">Uncharacterized protein</fullName>
    </submittedName>
</protein>
<gene>
    <name evidence="2" type="ORF">EMEDMD4_1350019</name>
</gene>
<proteinExistence type="predicted"/>
<dbReference type="AlphaFoldDB" id="A0A508WRU2"/>